<evidence type="ECO:0000256" key="3">
    <source>
        <dbReference type="ARBA" id="ARBA00023235"/>
    </source>
</evidence>
<feature type="active site" evidence="5">
    <location>
        <position position="247"/>
    </location>
</feature>
<dbReference type="PANTHER" id="PTHR11122:SF13">
    <property type="entry name" value="GLUCOSE-6-PHOSPHATE 1-EPIMERASE"/>
    <property type="match status" value="1"/>
</dbReference>
<comment type="similarity">
    <text evidence="2 4">Belongs to the glucose-6-phosphate 1-epimerase family.</text>
</comment>
<evidence type="ECO:0000256" key="1">
    <source>
        <dbReference type="ARBA" id="ARBA00001096"/>
    </source>
</evidence>
<keyword evidence="3 4" id="KW-0413">Isomerase</keyword>
<dbReference type="GO" id="GO:0047938">
    <property type="term" value="F:glucose-6-phosphate 1-epimerase activity"/>
    <property type="evidence" value="ECO:0007669"/>
    <property type="project" value="UniProtKB-UniRule"/>
</dbReference>
<evidence type="ECO:0000256" key="4">
    <source>
        <dbReference type="PIRNR" id="PIRNR016020"/>
    </source>
</evidence>
<dbReference type="InterPro" id="IPR011013">
    <property type="entry name" value="Gal_mutarotase_sf_dom"/>
</dbReference>
<dbReference type="RefSeq" id="WP_317477708.1">
    <property type="nucleotide sequence ID" value="NZ_JARQTW010000016.1"/>
</dbReference>
<sequence length="267" mass="29943">MKRKFIRHIDTGISLYQYNDIPVIEAEHAVGSAKIALQGAHLLSWKPAGVQHDVLWLSEIEPFKAGSAIRGGIPVCFPWFNNAGTPAHGYARISLWELTSHQIAPDSFQLTFTLIHEKQTVATLTMIFSADCQLVFTNLTGQEAQIALHSYFKVGDIHRTELLNLPNSAFNSLTQRQENVPVPRIIRENVDCIYSAEAGATIIADKAYQRHIEIEHQNAGDIVVWNPWHKTTGNMSESGYQTMICVETARIRQPIHQEPVGVIIRVK</sequence>
<evidence type="ECO:0000256" key="2">
    <source>
        <dbReference type="ARBA" id="ARBA00005866"/>
    </source>
</evidence>
<name>A0AAW6QB99_9PAST</name>
<evidence type="ECO:0000256" key="5">
    <source>
        <dbReference type="PIRSR" id="PIRSR016020-1"/>
    </source>
</evidence>
<dbReference type="SUPFAM" id="SSF74650">
    <property type="entry name" value="Galactose mutarotase-like"/>
    <property type="match status" value="1"/>
</dbReference>
<dbReference type="InterPro" id="IPR014718">
    <property type="entry name" value="GH-type_carb-bd"/>
</dbReference>
<feature type="active site" evidence="5">
    <location>
        <position position="149"/>
    </location>
</feature>
<dbReference type="Gene3D" id="2.70.98.10">
    <property type="match status" value="1"/>
</dbReference>
<dbReference type="GO" id="GO:0030246">
    <property type="term" value="F:carbohydrate binding"/>
    <property type="evidence" value="ECO:0007669"/>
    <property type="project" value="UniProtKB-UniRule"/>
</dbReference>
<evidence type="ECO:0000313" key="6">
    <source>
        <dbReference type="EMBL" id="MDG2950768.1"/>
    </source>
</evidence>
<dbReference type="InterPro" id="IPR025532">
    <property type="entry name" value="G6P_1-epimerase"/>
</dbReference>
<dbReference type="GO" id="GO:0005975">
    <property type="term" value="P:carbohydrate metabolic process"/>
    <property type="evidence" value="ECO:0007669"/>
    <property type="project" value="InterPro"/>
</dbReference>
<organism evidence="6 7">
    <name type="scientific">Exercitatus varius</name>
    <dbReference type="NCBI Taxonomy" id="67857"/>
    <lineage>
        <taxon>Bacteria</taxon>
        <taxon>Pseudomonadati</taxon>
        <taxon>Pseudomonadota</taxon>
        <taxon>Gammaproteobacteria</taxon>
        <taxon>Pasteurellales</taxon>
        <taxon>Pasteurellaceae</taxon>
        <taxon>Exercitatus</taxon>
    </lineage>
</organism>
<comment type="caution">
    <text evidence="6">The sequence shown here is derived from an EMBL/GenBank/DDBJ whole genome shotgun (WGS) entry which is preliminary data.</text>
</comment>
<dbReference type="EC" id="5.1.3.15" evidence="4"/>
<dbReference type="InterPro" id="IPR008183">
    <property type="entry name" value="Aldose_1/G6P_1-epimerase"/>
</dbReference>
<dbReference type="Proteomes" id="UP001214976">
    <property type="component" value="Unassembled WGS sequence"/>
</dbReference>
<reference evidence="6" key="1">
    <citation type="submission" date="2023-03" db="EMBL/GenBank/DDBJ databases">
        <title>Classification of Bisgaard taxon 6 and taxon 10 as Exercitatus varius gen. nov., spec. nov.</title>
        <authorList>
            <person name="Christensen H."/>
        </authorList>
    </citation>
    <scope>NUCLEOTIDE SEQUENCE</scope>
    <source>
        <strain evidence="6">86116</strain>
    </source>
</reference>
<gene>
    <name evidence="6" type="ORF">P7M15_09625</name>
</gene>
<dbReference type="PIRSF" id="PIRSF016020">
    <property type="entry name" value="PHexose_mutarotase"/>
    <property type="match status" value="1"/>
</dbReference>
<protein>
    <recommendedName>
        <fullName evidence="4">Putative glucose-6-phosphate 1-epimerase</fullName>
        <ecNumber evidence="4">5.1.3.15</ecNumber>
    </recommendedName>
</protein>
<comment type="catalytic activity">
    <reaction evidence="1">
        <text>alpha-D-glucose 6-phosphate = beta-D-glucose 6-phosphate</text>
        <dbReference type="Rhea" id="RHEA:16249"/>
        <dbReference type="ChEBI" id="CHEBI:58225"/>
        <dbReference type="ChEBI" id="CHEBI:58247"/>
        <dbReference type="EC" id="5.1.3.15"/>
    </reaction>
</comment>
<accession>A0AAW6QB99</accession>
<dbReference type="Pfam" id="PF01263">
    <property type="entry name" value="Aldose_epim"/>
    <property type="match status" value="1"/>
</dbReference>
<dbReference type="AlphaFoldDB" id="A0AAW6QB99"/>
<dbReference type="EMBL" id="JARQTW010000016">
    <property type="protein sequence ID" value="MDG2950768.1"/>
    <property type="molecule type" value="Genomic_DNA"/>
</dbReference>
<dbReference type="CDD" id="cd09020">
    <property type="entry name" value="D-hex-6-P-epi_like"/>
    <property type="match status" value="1"/>
</dbReference>
<proteinExistence type="inferred from homology"/>
<evidence type="ECO:0000313" key="7">
    <source>
        <dbReference type="Proteomes" id="UP001214976"/>
    </source>
</evidence>
<dbReference type="PANTHER" id="PTHR11122">
    <property type="entry name" value="APOSPORY-ASSOCIATED PROTEIN C-RELATED"/>
    <property type="match status" value="1"/>
</dbReference>